<dbReference type="Proteomes" id="UP001501444">
    <property type="component" value="Unassembled WGS sequence"/>
</dbReference>
<keyword evidence="2" id="KW-1185">Reference proteome</keyword>
<evidence type="ECO:0000313" key="1">
    <source>
        <dbReference type="EMBL" id="GAA2388125.1"/>
    </source>
</evidence>
<dbReference type="EMBL" id="BAAARV010000110">
    <property type="protein sequence ID" value="GAA2388125.1"/>
    <property type="molecule type" value="Genomic_DNA"/>
</dbReference>
<dbReference type="InterPro" id="IPR041160">
    <property type="entry name" value="LD_cluster2"/>
</dbReference>
<gene>
    <name evidence="1" type="ORF">GCM10010170_099350</name>
</gene>
<evidence type="ECO:0000313" key="2">
    <source>
        <dbReference type="Proteomes" id="UP001501444"/>
    </source>
</evidence>
<proteinExistence type="predicted"/>
<name>A0ABP5UVF3_9ACTN</name>
<reference evidence="2" key="1">
    <citation type="journal article" date="2019" name="Int. J. Syst. Evol. Microbiol.">
        <title>The Global Catalogue of Microorganisms (GCM) 10K type strain sequencing project: providing services to taxonomists for standard genome sequencing and annotation.</title>
        <authorList>
            <consortium name="The Broad Institute Genomics Platform"/>
            <consortium name="The Broad Institute Genome Sequencing Center for Infectious Disease"/>
            <person name="Wu L."/>
            <person name="Ma J."/>
        </authorList>
    </citation>
    <scope>NUCLEOTIDE SEQUENCE [LARGE SCALE GENOMIC DNA]</scope>
    <source>
        <strain evidence="2">JCM 3272</strain>
    </source>
</reference>
<dbReference type="RefSeq" id="WP_344619734.1">
    <property type="nucleotide sequence ID" value="NZ_BAAARV010000110.1"/>
</dbReference>
<dbReference type="Pfam" id="PF18163">
    <property type="entry name" value="LD_cluster2"/>
    <property type="match status" value="1"/>
</dbReference>
<protein>
    <submittedName>
        <fullName evidence="1">Uncharacterized protein</fullName>
    </submittedName>
</protein>
<comment type="caution">
    <text evidence="1">The sequence shown here is derived from an EMBL/GenBank/DDBJ whole genome shotgun (WGS) entry which is preliminary data.</text>
</comment>
<sequence>MTNVRELLPHDALRGRRIGVSISDSPDLGRLGLLTSHLRLALGEIARAVLVAGGSLAYGGHLEPTGFTPFLAQELERYGASEGRLLVCLGWPVHREVALSELDRREEALGLVARVVYLDPHGEEIPKETDRGEAPEPTTDPVAMADGLTAMRRYLTAHVDARVLLGGRRSGAAGRYPGLLEEALLALESGQPLYLAGGFGGVTADIADALGVGLEWLPPVDGAPPADGLPLIREFRDAEEPWRALANGLDGAENARLAASHRPSDVASLVTLGLGRVAALDGDGGI</sequence>
<accession>A0ABP5UVF3</accession>
<organism evidence="1 2">
    <name type="scientific">Dactylosporangium salmoneum</name>
    <dbReference type="NCBI Taxonomy" id="53361"/>
    <lineage>
        <taxon>Bacteria</taxon>
        <taxon>Bacillati</taxon>
        <taxon>Actinomycetota</taxon>
        <taxon>Actinomycetes</taxon>
        <taxon>Micromonosporales</taxon>
        <taxon>Micromonosporaceae</taxon>
        <taxon>Dactylosporangium</taxon>
    </lineage>
</organism>